<feature type="transmembrane region" description="Helical" evidence="11">
    <location>
        <begin position="153"/>
        <end position="171"/>
    </location>
</feature>
<dbReference type="PANTHER" id="PTHR32075:SF6">
    <property type="entry name" value="ISWI CHROMATIN-REMODELING COMPLEX SUBUNIT YPL216W-RELATED"/>
    <property type="match status" value="1"/>
</dbReference>
<evidence type="ECO:0000256" key="3">
    <source>
        <dbReference type="ARBA" id="ARBA00022692"/>
    </source>
</evidence>
<feature type="coiled-coil region" evidence="9">
    <location>
        <begin position="1101"/>
        <end position="1131"/>
    </location>
</feature>
<evidence type="ECO:0000256" key="6">
    <source>
        <dbReference type="ARBA" id="ARBA00023136"/>
    </source>
</evidence>
<feature type="transmembrane region" description="Helical" evidence="11">
    <location>
        <begin position="1737"/>
        <end position="1759"/>
    </location>
</feature>
<evidence type="ECO:0000259" key="13">
    <source>
        <dbReference type="PROSITE" id="PS50827"/>
    </source>
</evidence>
<feature type="compositionally biased region" description="Acidic residues" evidence="10">
    <location>
        <begin position="1587"/>
        <end position="1599"/>
    </location>
</feature>
<dbReference type="CDD" id="cd06174">
    <property type="entry name" value="MFS"/>
    <property type="match status" value="1"/>
</dbReference>
<feature type="region of interest" description="Disordered" evidence="10">
    <location>
        <begin position="1143"/>
        <end position="1216"/>
    </location>
</feature>
<feature type="transmembrane region" description="Helical" evidence="11">
    <location>
        <begin position="1960"/>
        <end position="1980"/>
    </location>
</feature>
<reference evidence="15 16" key="1">
    <citation type="journal article" date="2019" name="Fungal Biol. Biotechnol.">
        <title>Draft genome sequence of fastidious pathogen Ceratobasidium theobromae, which causes vascular-streak dieback in Theobroma cacao.</title>
        <authorList>
            <person name="Ali S.S."/>
            <person name="Asman A."/>
            <person name="Shao J."/>
            <person name="Firmansyah A.P."/>
            <person name="Susilo A.W."/>
            <person name="Rosmana A."/>
            <person name="McMahon P."/>
            <person name="Junaid M."/>
            <person name="Guest D."/>
            <person name="Kheng T.Y."/>
            <person name="Meinhardt L.W."/>
            <person name="Bailey B.A."/>
        </authorList>
    </citation>
    <scope>NUCLEOTIDE SEQUENCE [LARGE SCALE GENOMIC DNA]</scope>
    <source>
        <strain evidence="15 16">CT2</strain>
    </source>
</reference>
<dbReference type="InterPro" id="IPR013136">
    <property type="entry name" value="WSTF_Acf1_Cbp146"/>
</dbReference>
<keyword evidence="7 8" id="KW-0539">Nucleus</keyword>
<dbReference type="GO" id="GO:0016020">
    <property type="term" value="C:membrane"/>
    <property type="evidence" value="ECO:0007669"/>
    <property type="project" value="UniProtKB-SubCell"/>
</dbReference>
<dbReference type="Pfam" id="PF15613">
    <property type="entry name" value="WSD"/>
    <property type="match status" value="1"/>
</dbReference>
<feature type="chain" id="PRO_5024322178" evidence="12">
    <location>
        <begin position="22"/>
        <end position="2119"/>
    </location>
</feature>
<keyword evidence="16" id="KW-1185">Reference proteome</keyword>
<dbReference type="PROSITE" id="PS51136">
    <property type="entry name" value="WAC"/>
    <property type="match status" value="1"/>
</dbReference>
<dbReference type="PANTHER" id="PTHR32075">
    <property type="entry name" value="ISWI CHROMATIN-REMODELING COMPLEX SUBUNIT YPL216W-RELATED"/>
    <property type="match status" value="1"/>
</dbReference>
<feature type="transmembrane region" description="Helical" evidence="11">
    <location>
        <begin position="1780"/>
        <end position="1800"/>
    </location>
</feature>
<feature type="transmembrane region" description="Helical" evidence="11">
    <location>
        <begin position="2039"/>
        <end position="2056"/>
    </location>
</feature>
<feature type="signal peptide" evidence="12">
    <location>
        <begin position="1"/>
        <end position="21"/>
    </location>
</feature>
<evidence type="ECO:0000313" key="15">
    <source>
        <dbReference type="EMBL" id="KAB5592392.1"/>
    </source>
</evidence>
<evidence type="ECO:0000256" key="7">
    <source>
        <dbReference type="ARBA" id="ARBA00023242"/>
    </source>
</evidence>
<comment type="subcellular location">
    <subcellularLocation>
        <location evidence="2">Membrane</location>
    </subcellularLocation>
    <subcellularLocation>
        <location evidence="1 8">Nucleus</location>
    </subcellularLocation>
</comment>
<evidence type="ECO:0000256" key="9">
    <source>
        <dbReference type="SAM" id="Coils"/>
    </source>
</evidence>
<dbReference type="InterPro" id="IPR028942">
    <property type="entry name" value="WHIM1_dom"/>
</dbReference>
<evidence type="ECO:0000259" key="14">
    <source>
        <dbReference type="PROSITE" id="PS51136"/>
    </source>
</evidence>
<evidence type="ECO:0000256" key="1">
    <source>
        <dbReference type="ARBA" id="ARBA00004123"/>
    </source>
</evidence>
<dbReference type="InterPro" id="IPR013057">
    <property type="entry name" value="AA_transpt_TM"/>
</dbReference>
<dbReference type="InterPro" id="IPR019008">
    <property type="entry name" value="Beta_sandwich_EMC7"/>
</dbReference>
<feature type="transmembrane region" description="Helical" evidence="11">
    <location>
        <begin position="2062"/>
        <end position="2081"/>
    </location>
</feature>
<feature type="region of interest" description="Disordered" evidence="10">
    <location>
        <begin position="554"/>
        <end position="575"/>
    </location>
</feature>
<keyword evidence="12" id="KW-0732">Signal</keyword>
<dbReference type="Pfam" id="PF09430">
    <property type="entry name" value="EMC7_beta-sandw"/>
    <property type="match status" value="1"/>
</dbReference>
<dbReference type="PROSITE" id="PS51257">
    <property type="entry name" value="PROKAR_LIPOPROTEIN"/>
    <property type="match status" value="1"/>
</dbReference>
<keyword evidence="6 11" id="KW-0472">Membrane</keyword>
<dbReference type="Pfam" id="PF15612">
    <property type="entry name" value="WHIM1"/>
    <property type="match status" value="1"/>
</dbReference>
<feature type="compositionally biased region" description="Polar residues" evidence="10">
    <location>
        <begin position="1165"/>
        <end position="1176"/>
    </location>
</feature>
<name>A0A5N5QKW3_9AGAM</name>
<organism evidence="15 16">
    <name type="scientific">Ceratobasidium theobromae</name>
    <dbReference type="NCBI Taxonomy" id="1582974"/>
    <lineage>
        <taxon>Eukaryota</taxon>
        <taxon>Fungi</taxon>
        <taxon>Dikarya</taxon>
        <taxon>Basidiomycota</taxon>
        <taxon>Agaricomycotina</taxon>
        <taxon>Agaricomycetes</taxon>
        <taxon>Cantharellales</taxon>
        <taxon>Ceratobasidiaceae</taxon>
        <taxon>Ceratobasidium</taxon>
    </lineage>
</organism>
<evidence type="ECO:0000256" key="11">
    <source>
        <dbReference type="SAM" id="Phobius"/>
    </source>
</evidence>
<accession>A0A5N5QKW3</accession>
<proteinExistence type="predicted"/>
<protein>
    <submittedName>
        <fullName evidence="15">Imitation switch two complex protein</fullName>
    </submittedName>
</protein>
<feature type="transmembrane region" description="Helical" evidence="11">
    <location>
        <begin position="1842"/>
        <end position="1861"/>
    </location>
</feature>
<evidence type="ECO:0000256" key="5">
    <source>
        <dbReference type="ARBA" id="ARBA00023054"/>
    </source>
</evidence>
<feature type="transmembrane region" description="Helical" evidence="11">
    <location>
        <begin position="2093"/>
        <end position="2113"/>
    </location>
</feature>
<dbReference type="GO" id="GO:0031509">
    <property type="term" value="P:subtelomeric heterochromatin formation"/>
    <property type="evidence" value="ECO:0007669"/>
    <property type="project" value="TreeGrafter"/>
</dbReference>
<feature type="transmembrane region" description="Helical" evidence="11">
    <location>
        <begin position="1820"/>
        <end position="1837"/>
    </location>
</feature>
<feature type="domain" description="WAC" evidence="14">
    <location>
        <begin position="395"/>
        <end position="525"/>
    </location>
</feature>
<keyword evidence="4 11" id="KW-1133">Transmembrane helix</keyword>
<feature type="region of interest" description="Disordered" evidence="10">
    <location>
        <begin position="1392"/>
        <end position="1422"/>
    </location>
</feature>
<feature type="transmembrane region" description="Helical" evidence="11">
    <location>
        <begin position="1881"/>
        <end position="1905"/>
    </location>
</feature>
<dbReference type="InterPro" id="IPR028941">
    <property type="entry name" value="WHIM2_dom"/>
</dbReference>
<feature type="region of interest" description="Disordered" evidence="10">
    <location>
        <begin position="747"/>
        <end position="788"/>
    </location>
</feature>
<keyword evidence="3 11" id="KW-0812">Transmembrane</keyword>
<evidence type="ECO:0000256" key="4">
    <source>
        <dbReference type="ARBA" id="ARBA00022989"/>
    </source>
</evidence>
<dbReference type="GO" id="GO:0005634">
    <property type="term" value="C:nucleus"/>
    <property type="evidence" value="ECO:0007669"/>
    <property type="project" value="UniProtKB-SubCell"/>
</dbReference>
<feature type="region of interest" description="Disordered" evidence="10">
    <location>
        <begin position="1275"/>
        <end position="1297"/>
    </location>
</feature>
<dbReference type="PROSITE" id="PS50827">
    <property type="entry name" value="DDT"/>
    <property type="match status" value="1"/>
</dbReference>
<gene>
    <name evidence="15" type="ORF">CTheo_4156</name>
</gene>
<evidence type="ECO:0000256" key="2">
    <source>
        <dbReference type="ARBA" id="ARBA00004370"/>
    </source>
</evidence>
<dbReference type="OrthoDB" id="332390at2759"/>
<comment type="caution">
    <text evidence="15">The sequence shown here is derived from an EMBL/GenBank/DDBJ whole genome shotgun (WGS) entry which is preliminary data.</text>
</comment>
<feature type="coiled-coil region" evidence="9">
    <location>
        <begin position="1222"/>
        <end position="1249"/>
    </location>
</feature>
<sequence length="2119" mass="233559">MRFSPCLIATTLAACLTSVWAANVEGKIEWNTLSDLVLLFPALADLRPQTRVVLDGGLYYGGVRRTGEFTIEDVADGAYVLSVLSPDHVFDFVRVDVHNETVMVHPHVLGTPFELSVAGPGLPYPLTLAARSKNLYFIPREGFNLAGMFQNPMMILMVVTGVMVMFMPMLMDNLSDETKQELQQKQQEMLGVARGPAPGVPKDVDVGEARAGEDAVTGDSGSETEGEGLPADAKLYGAMEGRAAESELKVGLGDSRETEPRAVLAASAVHAHTPVADELSGVCNTPPPDSLGRTDRVAGVWVVGSNRVLCGGFGGLASAPATRHAECRPTPSRRRYLARHPQGFQNQPPPLYPPADHPAFSRFHHPTPPMPFVRRKQVAMHPVPPELIDAPNDTRDVFYLDETGEIFLDYESYAARMSFYKMKVFQCETTGKGGLDYFQALQSEQNEANNLLTRFPEPLKAAVLRSVQWRPYPPIPLPRLLLTTSSLPSTGVVGRLDTLVDQVYDRYVDRYHAGEKIFVDVQGEKYWARILKVFPPKTLLATYSAYTGNQISSSTNPNAISSLNPNSRSVPNGLSPLNPNYTGPNSQPVSNPNSIAHSLLISQSGPPADPAEIAHRIGGDLSLPIAEAFAKDDPAAYFYQVQLIEEGDEDDVGAEVNGSSTGGGTKWAGSTMEVQMGVMSRDRLAFSKSILRRFIRECVTRDAAIASPWVVKPALSLRYGLETEMPLAMRKNMERMKAGELEKRKKVWEEKEDRDRPSKKVKKQSDEKDDSGTRTPVGKIKETPTPAPVRRYPIEDLDVVLTDRDRKAGRLEIRPPFSRDVPFAEWGPGACEKFLMVWSVLTTFGKPLQLSFFTMDEFEQALNHVYSPPTEKRARRHIPLMAEVHATLLLHIRDRPEKPMAGGLYESLIAQENACDREIEKQRVVDWEGGSKRAEETHFVKTSGAEEDVQVHVWRTKLGGIKPQEREFNDLLYAFACRVEQDSAWRKVNIGGVDERTSWEMVIIGCLREYATVETFERARSIITQMLFPAKVPRTVQPDAPKIATLDEPQSDSEFEADGEYDEDDIDFRWGWMALTPRDKLELLACLADLAMTSRGVRAFMDECDSRLTTLRKEKIEVNRERKRVAELLEEAGVSVSKMEEKMNGAGNQNGDIDELGLDGGSEAGSASTTPLPDSGTTTRRKSRTATAPNSHSGTPDVAHPVNQRAAARAQAAEHKGLVKARQAHIDEAAKLERQLAEIEREFRQLLGATRMKPLGKDRFHNRLWWFDGIAGVGQGGKSGTEGKGNKGKGRALEKEREREAQGVGRIFLQGPDKGEWEYVMNGRDEHAVRARRIAEEGEEYMLEPGEWAMYAEPEQVEEFIAWLNPKGTRELHLKNALAKWGEPLMAAVGKRSTELSGGARGQGGETRRSSRVKAGTGDPMRESYLTWTNKRVRLMQEPALGRVCSAQENSSKRLDSVLKGLAPTNRIARFYSTCSSTAPPPTMSSDALDERRSYTAPMQVSETPSRHGTSVTQRADMVCISIPRSKSQTQDMIGTTPGRTSLSGRVRSASTNIKDVIGSYQQSQTQFYGSFLDSNVSYIPHRQGDEEAVISDDGDSTDEGSRFDQEDYDVNEDQESNERAYASDTQNGLIYRPSLLREDAPGSDERRPLLAAKIPSYLGKATDLDLECTHKGILDDTESSGARPFSVAGHRKNISKPPRGSSSYRQTLFNAIGILLGVGMLSEPLAFAYAGWIGGFLLIAFYGFLTCYTAKILAHIILSDGRLRTYADIGQKAFGRRSNPFTTFLFCLELFSFSAALVVLFSDSMHAVAPHFSSHEYKLLGLVILLPSIFLPLHLLSFASLLGILATIFIIVVILVDGFSKAHAPGSLWEAAPTDLMPDWTSLPVSFGLFMAGFAGHAVIPSLARDMAEPEYFDSMINWAFFISTIIYAIVGAGGYIMFGRGVSDEVSVDLMKIPEYNQALNKAAVWMLVVSPLTKFALCTRPLNITIEIMLGIDQASSSAYPAECPPSPCQKKQSQLDLCPFVPHRDHEQRLQVFRAMERIGLALAIVAVAILFPEFGTMMAFLGAFSAFMLCVIGPICAKAALTRRPGTLDLVLLVISAGMAGTGTWVAFKTRGGT</sequence>
<feature type="region of interest" description="Disordered" evidence="10">
    <location>
        <begin position="1586"/>
        <end position="1625"/>
    </location>
</feature>
<feature type="transmembrane region" description="Helical" evidence="11">
    <location>
        <begin position="1917"/>
        <end position="1940"/>
    </location>
</feature>
<feature type="compositionally biased region" description="Basic and acidic residues" evidence="10">
    <location>
        <begin position="747"/>
        <end position="772"/>
    </location>
</feature>
<evidence type="ECO:0000313" key="16">
    <source>
        <dbReference type="Proteomes" id="UP000383932"/>
    </source>
</evidence>
<evidence type="ECO:0000256" key="8">
    <source>
        <dbReference type="PROSITE-ProRule" id="PRU00475"/>
    </source>
</evidence>
<dbReference type="Pfam" id="PF02791">
    <property type="entry name" value="DDT"/>
    <property type="match status" value="1"/>
</dbReference>
<dbReference type="Pfam" id="PF01490">
    <property type="entry name" value="Aa_trans"/>
    <property type="match status" value="1"/>
</dbReference>
<dbReference type="Proteomes" id="UP000383932">
    <property type="component" value="Unassembled WGS sequence"/>
</dbReference>
<feature type="compositionally biased region" description="Acidic residues" evidence="10">
    <location>
        <begin position="1607"/>
        <end position="1616"/>
    </location>
</feature>
<feature type="domain" description="DDT" evidence="13">
    <location>
        <begin position="828"/>
        <end position="898"/>
    </location>
</feature>
<dbReference type="Pfam" id="PF10537">
    <property type="entry name" value="WAC_Acf1_DNA_bd"/>
    <property type="match status" value="1"/>
</dbReference>
<dbReference type="GO" id="GO:0000785">
    <property type="term" value="C:chromatin"/>
    <property type="evidence" value="ECO:0007669"/>
    <property type="project" value="UniProtKB-ARBA"/>
</dbReference>
<feature type="region of interest" description="Disordered" evidence="10">
    <location>
        <begin position="193"/>
        <end position="229"/>
    </location>
</feature>
<evidence type="ECO:0000256" key="10">
    <source>
        <dbReference type="SAM" id="MobiDB-lite"/>
    </source>
</evidence>
<dbReference type="InterPro" id="IPR018501">
    <property type="entry name" value="DDT_dom"/>
</dbReference>
<evidence type="ECO:0000256" key="12">
    <source>
        <dbReference type="SAM" id="SignalP"/>
    </source>
</evidence>
<dbReference type="EMBL" id="SSOP01000066">
    <property type="protein sequence ID" value="KAB5592392.1"/>
    <property type="molecule type" value="Genomic_DNA"/>
</dbReference>
<dbReference type="GO" id="GO:0000781">
    <property type="term" value="C:chromosome, telomeric region"/>
    <property type="evidence" value="ECO:0007669"/>
    <property type="project" value="GOC"/>
</dbReference>
<feature type="compositionally biased region" description="Basic and acidic residues" evidence="10">
    <location>
        <begin position="202"/>
        <end position="213"/>
    </location>
</feature>
<feature type="region of interest" description="Disordered" evidence="10">
    <location>
        <begin position="1526"/>
        <end position="1547"/>
    </location>
</feature>
<keyword evidence="5 9" id="KW-0175">Coiled coil</keyword>